<proteinExistence type="predicted"/>
<reference evidence="1 2" key="1">
    <citation type="submission" date="2018-06" db="EMBL/GenBank/DDBJ databases">
        <title>Genomic Encyclopedia of Archaeal and Bacterial Type Strains, Phase II (KMG-II): from individual species to whole genera.</title>
        <authorList>
            <person name="Goeker M."/>
        </authorList>
    </citation>
    <scope>NUCLEOTIDE SEQUENCE [LARGE SCALE GENOMIC DNA]</scope>
    <source>
        <strain evidence="1 2">T4</strain>
    </source>
</reference>
<dbReference type="PROSITE" id="PS51257">
    <property type="entry name" value="PROKAR_LIPOPROTEIN"/>
    <property type="match status" value="1"/>
</dbReference>
<dbReference type="EMBL" id="QKTX01000023">
    <property type="protein sequence ID" value="PZV76742.1"/>
    <property type="molecule type" value="Genomic_DNA"/>
</dbReference>
<comment type="caution">
    <text evidence="1">The sequence shown here is derived from an EMBL/GenBank/DDBJ whole genome shotgun (WGS) entry which is preliminary data.</text>
</comment>
<dbReference type="Proteomes" id="UP000248917">
    <property type="component" value="Unassembled WGS sequence"/>
</dbReference>
<sequence length="125" mass="14256">MKTLIWSPVIVLLMSFSCVDTEDQRRSDLGVLELLEEEIIALSESVSCTNSNEWKFTAMGSKACGGPTRYIAYHQSVERKFLELVDQYTFRQQEYNRRNNVFSDCMLVASPRSVSCEGGKPILVY</sequence>
<evidence type="ECO:0000313" key="1">
    <source>
        <dbReference type="EMBL" id="PZV76742.1"/>
    </source>
</evidence>
<dbReference type="RefSeq" id="WP_111394935.1">
    <property type="nucleotide sequence ID" value="NZ_QKTX01000023.1"/>
</dbReference>
<gene>
    <name evidence="1" type="ORF">CLV31_12324</name>
</gene>
<protein>
    <submittedName>
        <fullName evidence="1">Uncharacterized protein</fullName>
    </submittedName>
</protein>
<dbReference type="OrthoDB" id="5526158at2"/>
<evidence type="ECO:0000313" key="2">
    <source>
        <dbReference type="Proteomes" id="UP000248917"/>
    </source>
</evidence>
<organism evidence="1 2">
    <name type="scientific">Algoriphagus aquaeductus</name>
    <dbReference type="NCBI Taxonomy" id="475299"/>
    <lineage>
        <taxon>Bacteria</taxon>
        <taxon>Pseudomonadati</taxon>
        <taxon>Bacteroidota</taxon>
        <taxon>Cytophagia</taxon>
        <taxon>Cytophagales</taxon>
        <taxon>Cyclobacteriaceae</taxon>
        <taxon>Algoriphagus</taxon>
    </lineage>
</organism>
<keyword evidence="2" id="KW-1185">Reference proteome</keyword>
<dbReference type="AlphaFoldDB" id="A0A326RRW0"/>
<accession>A0A326RRW0</accession>
<name>A0A326RRW0_9BACT</name>